<dbReference type="PROSITE" id="PS00136">
    <property type="entry name" value="SUBTILASE_ASP"/>
    <property type="match status" value="1"/>
</dbReference>
<dbReference type="PROSITE" id="PS00138">
    <property type="entry name" value="SUBTILASE_SER"/>
    <property type="match status" value="1"/>
</dbReference>
<evidence type="ECO:0000313" key="11">
    <source>
        <dbReference type="Proteomes" id="UP001595379"/>
    </source>
</evidence>
<keyword evidence="2 5" id="KW-0645">Protease</keyword>
<dbReference type="PANTHER" id="PTHR43806">
    <property type="entry name" value="PEPTIDASE S8"/>
    <property type="match status" value="1"/>
</dbReference>
<keyword evidence="11" id="KW-1185">Reference proteome</keyword>
<dbReference type="PROSITE" id="PS00137">
    <property type="entry name" value="SUBTILASE_HIS"/>
    <property type="match status" value="1"/>
</dbReference>
<feature type="domain" description="Peptidase S8/S53" evidence="9">
    <location>
        <begin position="167"/>
        <end position="443"/>
    </location>
</feature>
<dbReference type="SUPFAM" id="SSF52743">
    <property type="entry name" value="Subtilisin-like"/>
    <property type="match status" value="1"/>
</dbReference>
<dbReference type="InterPro" id="IPR036852">
    <property type="entry name" value="Peptidase_S8/S53_dom_sf"/>
</dbReference>
<dbReference type="RefSeq" id="WP_343165591.1">
    <property type="nucleotide sequence ID" value="NZ_JBHRSV010000015.1"/>
</dbReference>
<comment type="similarity">
    <text evidence="1 5 6">Belongs to the peptidase S8 family.</text>
</comment>
<comment type="caution">
    <text evidence="10">The sequence shown here is derived from an EMBL/GenBank/DDBJ whole genome shotgun (WGS) entry which is preliminary data.</text>
</comment>
<protein>
    <submittedName>
        <fullName evidence="10">S8 family serine peptidase</fullName>
    </submittedName>
</protein>
<name>A0ABV6ZXC9_9PROT</name>
<gene>
    <name evidence="10" type="ORF">ACFOOR_08060</name>
</gene>
<feature type="active site" description="Charge relay system" evidence="5">
    <location>
        <position position="176"/>
    </location>
</feature>
<dbReference type="InterPro" id="IPR023828">
    <property type="entry name" value="Peptidase_S8_Ser-AS"/>
</dbReference>
<evidence type="ECO:0000259" key="9">
    <source>
        <dbReference type="Pfam" id="PF00082"/>
    </source>
</evidence>
<dbReference type="InterPro" id="IPR015500">
    <property type="entry name" value="Peptidase_S8_subtilisin-rel"/>
</dbReference>
<evidence type="ECO:0000313" key="10">
    <source>
        <dbReference type="EMBL" id="MFC2926058.1"/>
    </source>
</evidence>
<dbReference type="InterPro" id="IPR023827">
    <property type="entry name" value="Peptidase_S8_Asp-AS"/>
</dbReference>
<dbReference type="PRINTS" id="PR00723">
    <property type="entry name" value="SUBTILISIN"/>
</dbReference>
<dbReference type="Pfam" id="PF00082">
    <property type="entry name" value="Peptidase_S8"/>
    <property type="match status" value="1"/>
</dbReference>
<feature type="active site" description="Charge relay system" evidence="5">
    <location>
        <position position="418"/>
    </location>
</feature>
<proteinExistence type="inferred from homology"/>
<organism evidence="10 11">
    <name type="scientific">Hyphobacterium vulgare</name>
    <dbReference type="NCBI Taxonomy" id="1736751"/>
    <lineage>
        <taxon>Bacteria</taxon>
        <taxon>Pseudomonadati</taxon>
        <taxon>Pseudomonadota</taxon>
        <taxon>Alphaproteobacteria</taxon>
        <taxon>Maricaulales</taxon>
        <taxon>Maricaulaceae</taxon>
        <taxon>Hyphobacterium</taxon>
    </lineage>
</organism>
<evidence type="ECO:0000256" key="5">
    <source>
        <dbReference type="PROSITE-ProRule" id="PRU01240"/>
    </source>
</evidence>
<evidence type="ECO:0000256" key="1">
    <source>
        <dbReference type="ARBA" id="ARBA00011073"/>
    </source>
</evidence>
<feature type="active site" description="Charge relay system" evidence="5">
    <location>
        <position position="238"/>
    </location>
</feature>
<dbReference type="InterPro" id="IPR050131">
    <property type="entry name" value="Peptidase_S8_subtilisin-like"/>
</dbReference>
<reference evidence="11" key="1">
    <citation type="journal article" date="2019" name="Int. J. Syst. Evol. Microbiol.">
        <title>The Global Catalogue of Microorganisms (GCM) 10K type strain sequencing project: providing services to taxonomists for standard genome sequencing and annotation.</title>
        <authorList>
            <consortium name="The Broad Institute Genomics Platform"/>
            <consortium name="The Broad Institute Genome Sequencing Center for Infectious Disease"/>
            <person name="Wu L."/>
            <person name="Ma J."/>
        </authorList>
    </citation>
    <scope>NUCLEOTIDE SEQUENCE [LARGE SCALE GENOMIC DNA]</scope>
    <source>
        <strain evidence="11">KCTC 52487</strain>
    </source>
</reference>
<feature type="signal peptide" evidence="8">
    <location>
        <begin position="1"/>
        <end position="26"/>
    </location>
</feature>
<dbReference type="InterPro" id="IPR000209">
    <property type="entry name" value="Peptidase_S8/S53_dom"/>
</dbReference>
<feature type="chain" id="PRO_5047459806" evidence="8">
    <location>
        <begin position="27"/>
        <end position="1131"/>
    </location>
</feature>
<evidence type="ECO:0000256" key="8">
    <source>
        <dbReference type="SAM" id="SignalP"/>
    </source>
</evidence>
<sequence length="1131" mass="120732">MDGIKMKLAFLLLSSLVWALDPPALAQGTEFQANIELTDRSLEQLGRGGRTRVIVQFEHDRTAFDGLLPNEAERAVMRQIQQEREAVFSRVFGVNSLTLATGEQPRLARTYDFTPAALMFLTRAEIEALASDSGVDRIETDRLERALLDGSVAEIGANLLHQAGIDGTGATIAVLDTGIDYDHPAFAGRISASACFSSTVAEDASLSACAGAVASDTTTPRAASYCYDSEIPLAECYHGTHVASIAAGASAEGYPYSGVAPGANLVPVQVFSEFGGNPEICGTQTRCALSYVSDQIAALEWIYANRETLGVNVINMSLGGALEPGSCNSDPRTGIIYQLKVAHIATVVAAGNDGDRGRMTTPACITHTVSVAARGINGQVAQFSNVSVLTRVAAPGENISAAGPSSTSPPVTTQSGTSMAAPHVAGAFAIAHSLFPNLSPDQLLLPMIETGTPLVWRTNHAPVPSIRLDLTIAALSARHGSDEHSHVSPEGSMTLYGPPGPGSAVGSGQFTITNNGSDAQNWTVYSEASWLAFSTAAPGSDDEAEPRLSGMIAAGESIVVHARPTGNFSEGRNNALVIFRVGEQVFARTIFVEISEYRPANDLFANALPTGLIKFTYQDVSLAHASLEAGESHPDGATNSLWYSFVPYGTRVYALETTARSSRVYANGPANLNAYSLVTEVEDIPSSRVRVQFDAVAGERVYIALADPTRTEVDFQLDEFGSGDAVASSPFHAIRLDHGSGLVDRRTRFTTRPGESEPRQGQSFAHRAWFVWTAPYTGTLSLSDEGQGDFVATALAVFQRTDGAWTHGPDDSWDLLEPIGHLDMPSTPPGEGEAPAVRELQVSVEEGRTYWFRVGSNYSSTWRFRYGQPRLDGHALRSAVLPNSRRVLLGQTATAFMTVINPARFGTEARNCRVAAENIDDSVVLEYRLTDSANRAYGPINPLFDLPPGGSQSLVFSVRSSFPANTGPAWRFFCDNLVALEQPRGADDFRVRTATVPDADIIAIASTPSGDGIIGLQSTGTRAFAVAAVNIGATSANVEVRPSEFPFGFGARTEICETNPSTGLCVSPRGPRVVVPSFAAEQVRTFTVFVNTSNFSSDFNPSEDRIRVEFHPQFESGETLGRTSVAYRVLN</sequence>
<keyword evidence="8" id="KW-0732">Signal</keyword>
<dbReference type="Gene3D" id="3.40.50.200">
    <property type="entry name" value="Peptidase S8/S53 domain"/>
    <property type="match status" value="1"/>
</dbReference>
<evidence type="ECO:0000256" key="2">
    <source>
        <dbReference type="ARBA" id="ARBA00022670"/>
    </source>
</evidence>
<dbReference type="InterPro" id="IPR022398">
    <property type="entry name" value="Peptidase_S8_His-AS"/>
</dbReference>
<feature type="compositionally biased region" description="Low complexity" evidence="7">
    <location>
        <begin position="400"/>
        <end position="418"/>
    </location>
</feature>
<dbReference type="EMBL" id="JBHRSV010000015">
    <property type="protein sequence ID" value="MFC2926058.1"/>
    <property type="molecule type" value="Genomic_DNA"/>
</dbReference>
<evidence type="ECO:0000256" key="4">
    <source>
        <dbReference type="ARBA" id="ARBA00022825"/>
    </source>
</evidence>
<evidence type="ECO:0000256" key="6">
    <source>
        <dbReference type="RuleBase" id="RU003355"/>
    </source>
</evidence>
<evidence type="ECO:0000256" key="3">
    <source>
        <dbReference type="ARBA" id="ARBA00022801"/>
    </source>
</evidence>
<keyword evidence="4 5" id="KW-0720">Serine protease</keyword>
<dbReference type="PROSITE" id="PS51892">
    <property type="entry name" value="SUBTILASE"/>
    <property type="match status" value="1"/>
</dbReference>
<accession>A0ABV6ZXC9</accession>
<feature type="region of interest" description="Disordered" evidence="7">
    <location>
        <begin position="397"/>
        <end position="418"/>
    </location>
</feature>
<keyword evidence="3 5" id="KW-0378">Hydrolase</keyword>
<dbReference type="PANTHER" id="PTHR43806:SF11">
    <property type="entry name" value="CEREVISIN-RELATED"/>
    <property type="match status" value="1"/>
</dbReference>
<dbReference type="Proteomes" id="UP001595379">
    <property type="component" value="Unassembled WGS sequence"/>
</dbReference>
<evidence type="ECO:0000256" key="7">
    <source>
        <dbReference type="SAM" id="MobiDB-lite"/>
    </source>
</evidence>